<protein>
    <submittedName>
        <fullName evidence="4">DUF4232 domain-containing protein</fullName>
    </submittedName>
</protein>
<feature type="region of interest" description="Disordered" evidence="1">
    <location>
        <begin position="286"/>
        <end position="306"/>
    </location>
</feature>
<evidence type="ECO:0000256" key="2">
    <source>
        <dbReference type="SAM" id="SignalP"/>
    </source>
</evidence>
<evidence type="ECO:0000259" key="3">
    <source>
        <dbReference type="Pfam" id="PF14016"/>
    </source>
</evidence>
<feature type="domain" description="DUF4232" evidence="3">
    <location>
        <begin position="164"/>
        <end position="299"/>
    </location>
</feature>
<evidence type="ECO:0000256" key="1">
    <source>
        <dbReference type="SAM" id="MobiDB-lite"/>
    </source>
</evidence>
<dbReference type="EMBL" id="JARWBG010000002">
    <property type="protein sequence ID" value="MDH2387809.1"/>
    <property type="molecule type" value="Genomic_DNA"/>
</dbReference>
<proteinExistence type="predicted"/>
<comment type="caution">
    <text evidence="4">The sequence shown here is derived from an EMBL/GenBank/DDBJ whole genome shotgun (WGS) entry which is preliminary data.</text>
</comment>
<accession>A0ABT6HGB7</accession>
<feature type="signal peptide" evidence="2">
    <location>
        <begin position="1"/>
        <end position="27"/>
    </location>
</feature>
<dbReference type="Proteomes" id="UP001223144">
    <property type="component" value="Unassembled WGS sequence"/>
</dbReference>
<dbReference type="InterPro" id="IPR025326">
    <property type="entry name" value="DUF4232"/>
</dbReference>
<evidence type="ECO:0000313" key="5">
    <source>
        <dbReference type="Proteomes" id="UP001223144"/>
    </source>
</evidence>
<keyword evidence="5" id="KW-1185">Reference proteome</keyword>
<reference evidence="4 5" key="1">
    <citation type="submission" date="2023-04" db="EMBL/GenBank/DDBJ databases">
        <title>Streptomyces chengmaiensis sp. nov. isolated from the stem of mangrove plant in Hainan.</title>
        <authorList>
            <person name="Huang X."/>
            <person name="Zhou S."/>
            <person name="Chu X."/>
            <person name="Xie Y."/>
            <person name="Lin Y."/>
        </authorList>
    </citation>
    <scope>NUCLEOTIDE SEQUENCE [LARGE SCALE GENOMIC DNA]</scope>
    <source>
        <strain evidence="4 5">HNM0663</strain>
    </source>
</reference>
<evidence type="ECO:0000313" key="4">
    <source>
        <dbReference type="EMBL" id="MDH2387809.1"/>
    </source>
</evidence>
<sequence>MRTALPRVLPAVIVGVALLTACGSQRAGAPGGSAPGDDAGRPRMPPPQELPGDPEGLEKDGVRITGMSEAPRSGDPAPATVGFEVSNGQGESFTYTVTFSLVSQSGAVLSNTDHTVPSVGAGRTVAGTVSLDAMRPDGLDSAHVRIAKVRRVPTEEAPAETGACPSSGMRITADDGDAAMGLRVVGLRLENCGTGGFRLDGYPLLEVLDEDRTPVSGVTVVRGSGGIATVTGFDDPPQPMTLKPGETASTALMWRNTTEAGTPVNAPYVRVRTEPGSRPVMLTPELDLGTTGKLGVRPWKKDDPSG</sequence>
<feature type="chain" id="PRO_5047295339" evidence="2">
    <location>
        <begin position="28"/>
        <end position="306"/>
    </location>
</feature>
<dbReference type="PROSITE" id="PS51257">
    <property type="entry name" value="PROKAR_LIPOPROTEIN"/>
    <property type="match status" value="1"/>
</dbReference>
<name>A0ABT6HGB7_9ACTN</name>
<dbReference type="Pfam" id="PF14016">
    <property type="entry name" value="DUF4232"/>
    <property type="match status" value="1"/>
</dbReference>
<feature type="region of interest" description="Disordered" evidence="1">
    <location>
        <begin position="24"/>
        <end position="60"/>
    </location>
</feature>
<organism evidence="4 5">
    <name type="scientific">Streptomyces chengmaiensis</name>
    <dbReference type="NCBI Taxonomy" id="3040919"/>
    <lineage>
        <taxon>Bacteria</taxon>
        <taxon>Bacillati</taxon>
        <taxon>Actinomycetota</taxon>
        <taxon>Actinomycetes</taxon>
        <taxon>Kitasatosporales</taxon>
        <taxon>Streptomycetaceae</taxon>
        <taxon>Streptomyces</taxon>
    </lineage>
</organism>
<gene>
    <name evidence="4" type="ORF">QCN29_03195</name>
</gene>
<keyword evidence="2" id="KW-0732">Signal</keyword>